<keyword evidence="1 3" id="KW-0378">Hydrolase</keyword>
<proteinExistence type="predicted"/>
<evidence type="ECO:0000256" key="1">
    <source>
        <dbReference type="ARBA" id="ARBA00022801"/>
    </source>
</evidence>
<dbReference type="Proteomes" id="UP001246372">
    <property type="component" value="Unassembled WGS sequence"/>
</dbReference>
<accession>A0ABU3PAT1</accession>
<dbReference type="Pfam" id="PF00795">
    <property type="entry name" value="CN_hydrolase"/>
    <property type="match status" value="1"/>
</dbReference>
<name>A0ABU3PAT1_9BURK</name>
<gene>
    <name evidence="3" type="ORF">RQP53_10475</name>
</gene>
<dbReference type="InterPro" id="IPR036526">
    <property type="entry name" value="C-N_Hydrolase_sf"/>
</dbReference>
<dbReference type="InterPro" id="IPR003010">
    <property type="entry name" value="C-N_Hydrolase"/>
</dbReference>
<dbReference type="PANTHER" id="PTHR43674:SF2">
    <property type="entry name" value="BETA-UREIDOPROPIONASE"/>
    <property type="match status" value="1"/>
</dbReference>
<dbReference type="GO" id="GO:0016787">
    <property type="term" value="F:hydrolase activity"/>
    <property type="evidence" value="ECO:0007669"/>
    <property type="project" value="UniProtKB-KW"/>
</dbReference>
<comment type="caution">
    <text evidence="3">The sequence shown here is derived from an EMBL/GenBank/DDBJ whole genome shotgun (WGS) entry which is preliminary data.</text>
</comment>
<dbReference type="PROSITE" id="PS50263">
    <property type="entry name" value="CN_HYDROLASE"/>
    <property type="match status" value="1"/>
</dbReference>
<sequence>MELVHGSTPEELAAQMEAAEADLVLFNEMPCGPWLASQQDFEIEAARSSVQLHEELLARLAARRRGSALLTRPRLGRQRLVNEAVLVREGTVHAFHAKSRLPEEAGFYEQSWFEAQPMLAQTATFEDMRLGALICTELMFTELACQLARNGCNVIVAPRCTGGADNWLIAGRMAALASGCYVLSSNRSGHAPDGQRFGGGGFIIAPGGEVLAVTTPQQPVVSVTIDLNLVRAAQADYPCYLTLAPELAPGTVAN</sequence>
<evidence type="ECO:0000259" key="2">
    <source>
        <dbReference type="PROSITE" id="PS50263"/>
    </source>
</evidence>
<dbReference type="InterPro" id="IPR050345">
    <property type="entry name" value="Aliph_Amidase/BUP"/>
</dbReference>
<evidence type="ECO:0000313" key="3">
    <source>
        <dbReference type="EMBL" id="MDT8999691.1"/>
    </source>
</evidence>
<organism evidence="3 4">
    <name type="scientific">Roseateles aquae</name>
    <dbReference type="NCBI Taxonomy" id="3077235"/>
    <lineage>
        <taxon>Bacteria</taxon>
        <taxon>Pseudomonadati</taxon>
        <taxon>Pseudomonadota</taxon>
        <taxon>Betaproteobacteria</taxon>
        <taxon>Burkholderiales</taxon>
        <taxon>Sphaerotilaceae</taxon>
        <taxon>Roseateles</taxon>
    </lineage>
</organism>
<dbReference type="PANTHER" id="PTHR43674">
    <property type="entry name" value="NITRILASE C965.09-RELATED"/>
    <property type="match status" value="1"/>
</dbReference>
<dbReference type="EMBL" id="JAVXZY010000003">
    <property type="protein sequence ID" value="MDT8999691.1"/>
    <property type="molecule type" value="Genomic_DNA"/>
</dbReference>
<evidence type="ECO:0000313" key="4">
    <source>
        <dbReference type="Proteomes" id="UP001246372"/>
    </source>
</evidence>
<feature type="domain" description="CN hydrolase" evidence="2">
    <location>
        <begin position="1"/>
        <end position="227"/>
    </location>
</feature>
<dbReference type="Gene3D" id="3.60.110.10">
    <property type="entry name" value="Carbon-nitrogen hydrolase"/>
    <property type="match status" value="1"/>
</dbReference>
<dbReference type="RefSeq" id="WP_315650248.1">
    <property type="nucleotide sequence ID" value="NZ_JAVXZY010000003.1"/>
</dbReference>
<dbReference type="SUPFAM" id="SSF56317">
    <property type="entry name" value="Carbon-nitrogen hydrolase"/>
    <property type="match status" value="1"/>
</dbReference>
<protein>
    <submittedName>
        <fullName evidence="3">Carbon-nitrogen hydrolase family protein</fullName>
    </submittedName>
</protein>
<keyword evidence="4" id="KW-1185">Reference proteome</keyword>
<reference evidence="3" key="1">
    <citation type="submission" date="2023-09" db="EMBL/GenBank/DDBJ databases">
        <title>Paucibacter sp. APW11 Genome sequencing and assembly.</title>
        <authorList>
            <person name="Kim I."/>
        </authorList>
    </citation>
    <scope>NUCLEOTIDE SEQUENCE</scope>
    <source>
        <strain evidence="3">APW11</strain>
    </source>
</reference>
<dbReference type="CDD" id="cd07197">
    <property type="entry name" value="nitrilase"/>
    <property type="match status" value="1"/>
</dbReference>